<dbReference type="Gene3D" id="2.40.290.10">
    <property type="match status" value="1"/>
</dbReference>
<feature type="compositionally biased region" description="Acidic residues" evidence="18">
    <location>
        <begin position="336"/>
        <end position="345"/>
    </location>
</feature>
<organism evidence="20 21">
    <name type="scientific">Laccaria amethystina LaAM-08-1</name>
    <dbReference type="NCBI Taxonomy" id="1095629"/>
    <lineage>
        <taxon>Eukaryota</taxon>
        <taxon>Fungi</taxon>
        <taxon>Dikarya</taxon>
        <taxon>Basidiomycota</taxon>
        <taxon>Agaricomycotina</taxon>
        <taxon>Agaricomycetes</taxon>
        <taxon>Agaricomycetidae</taxon>
        <taxon>Agaricales</taxon>
        <taxon>Agaricineae</taxon>
        <taxon>Hydnangiaceae</taxon>
        <taxon>Laccaria</taxon>
    </lineage>
</organism>
<dbReference type="InterPro" id="IPR036494">
    <property type="entry name" value="Ku_C_sf"/>
</dbReference>
<dbReference type="SMART" id="SM00559">
    <property type="entry name" value="Ku78"/>
    <property type="match status" value="1"/>
</dbReference>
<dbReference type="GO" id="GO:0003678">
    <property type="term" value="F:DNA helicase activity"/>
    <property type="evidence" value="ECO:0007669"/>
    <property type="project" value="UniProtKB-EC"/>
</dbReference>
<keyword evidence="12" id="KW-0779">Telomere</keyword>
<dbReference type="PANTHER" id="PTHR12604:SF4">
    <property type="entry name" value="X-RAY REPAIR CROSS-COMPLEMENTING PROTEIN 5"/>
    <property type="match status" value="1"/>
</dbReference>
<evidence type="ECO:0000256" key="18">
    <source>
        <dbReference type="SAM" id="MobiDB-lite"/>
    </source>
</evidence>
<dbReference type="Pfam" id="PF02735">
    <property type="entry name" value="Ku"/>
    <property type="match status" value="1"/>
</dbReference>
<name>A0A0C9XBS5_9AGAR</name>
<dbReference type="SUPFAM" id="SSF100939">
    <property type="entry name" value="SPOC domain-like"/>
    <property type="match status" value="1"/>
</dbReference>
<dbReference type="InterPro" id="IPR006164">
    <property type="entry name" value="DNA_bd_Ku70/Ku80"/>
</dbReference>
<dbReference type="SUPFAM" id="SSF53300">
    <property type="entry name" value="vWA-like"/>
    <property type="match status" value="1"/>
</dbReference>
<dbReference type="AlphaFoldDB" id="A0A0C9XBS5"/>
<dbReference type="Gene3D" id="1.25.40.240">
    <property type="entry name" value="Ku, C-terminal domain"/>
    <property type="match status" value="1"/>
</dbReference>
<gene>
    <name evidence="20" type="ORF">K443DRAFT_677718</name>
</gene>
<sequence length="841" mass="93917">MPAERAGYTVTMFLVDTSPSMGTLRTVDLPPGPDGESRTTKLTNLEWALQFVKLKVQEMIFNGRKTDQCGVVVFGSEETDNIVNEKNGGYENVMEYIPISQPNAGTLAKIDALQPSSVFGDPIDAVIVGIETQANYLSSKKTWTRKVIMVTDGENPIEVEDWEATVAKMDGLDVSLTIVGVDFDDEELPYTEPNKTIIKRANEEFYNTLTSTMKSGVLGSCAFALRETTRPEIKQTRSTLMGTVLRLGDVDTRGKEAIEIVVKTSKCTALTRPKSWKKFGVRPNNPTDKMNVDDETEENNEKNVVYSQLRMRTEYYVDPNADNEEDEEGDVKMKEEDEGLDEGKEDNEKSMAKDQNLQKVDREELIRGFKYGTTYVPCPEGQFPKLPTRKGIDICGFFGEKNFRRELSMGEIQYIWADPSSPQQQVAISSIVQAMCEKEVMAIARWVTKDGMDPKMGVLWPTRFDKVDCLLWSHMPFADDVRKYTFASLDHLVSKKGDAIKEHPYIPTKAQLTAMDEFVDAMDLMDAGEKDEAGSRLPWFDTLLSYNPAVHRTKQAIFHSAVVSDIETNPLPPPHPDLVKYFEPPKRVLKRARGPLEECKNAFKVKQVPKKIAKAKKEGHVHARDEDDMLLLDRKQPALDRTSSQSRITVTIASSSRAPVAASDSDTEDDDDAEFLLDKKITSALAPLTNEVTPLPTPARSVSPQVDLGREPGRIIGATYPLKDFEKNVAQGDLISKAVNDLGAVITEIVMRPFASRRTTELLDCMQALRKTSLEEDEIDAWNAFLTNLKGKCLSRPGNEAFWLGVKKSERGLGLISNKEARQQGGISTVSEGQAEEFFAI</sequence>
<dbReference type="GO" id="GO:0043564">
    <property type="term" value="C:Ku70:Ku80 complex"/>
    <property type="evidence" value="ECO:0007669"/>
    <property type="project" value="InterPro"/>
</dbReference>
<evidence type="ECO:0000256" key="10">
    <source>
        <dbReference type="ARBA" id="ARBA00022806"/>
    </source>
</evidence>
<dbReference type="GO" id="GO:0006310">
    <property type="term" value="P:DNA recombination"/>
    <property type="evidence" value="ECO:0007669"/>
    <property type="project" value="UniProtKB-KW"/>
</dbReference>
<keyword evidence="9" id="KW-0378">Hydrolase</keyword>
<dbReference type="Gene3D" id="3.40.50.410">
    <property type="entry name" value="von Willebrand factor, type A domain"/>
    <property type="match status" value="1"/>
</dbReference>
<dbReference type="Pfam" id="PF08785">
    <property type="entry name" value="Ku_PK_bind"/>
    <property type="match status" value="1"/>
</dbReference>
<evidence type="ECO:0000256" key="17">
    <source>
        <dbReference type="ARBA" id="ARBA00031847"/>
    </source>
</evidence>
<keyword evidence="10" id="KW-0347">Helicase</keyword>
<dbReference type="InterPro" id="IPR016194">
    <property type="entry name" value="SPOC-like_C_dom_sf"/>
</dbReference>
<dbReference type="STRING" id="1095629.A0A0C9XBS5"/>
<dbReference type="GO" id="GO:0003690">
    <property type="term" value="F:double-stranded DNA binding"/>
    <property type="evidence" value="ECO:0007669"/>
    <property type="project" value="TreeGrafter"/>
</dbReference>
<evidence type="ECO:0000256" key="11">
    <source>
        <dbReference type="ARBA" id="ARBA00022840"/>
    </source>
</evidence>
<protein>
    <recommendedName>
        <fullName evidence="5">ATP-dependent DNA helicase II subunit 2</fullName>
        <ecNumber evidence="4">3.6.4.12</ecNumber>
    </recommendedName>
    <alternativeName>
        <fullName evidence="17">ATP-dependent DNA helicase II subunit Ku80</fullName>
    </alternativeName>
</protein>
<dbReference type="GO" id="GO:0006303">
    <property type="term" value="P:double-strand break repair via nonhomologous end joining"/>
    <property type="evidence" value="ECO:0007669"/>
    <property type="project" value="InterPro"/>
</dbReference>
<dbReference type="GO" id="GO:0000781">
    <property type="term" value="C:chromosome, telomeric region"/>
    <property type="evidence" value="ECO:0007669"/>
    <property type="project" value="UniProtKB-SubCell"/>
</dbReference>
<evidence type="ECO:0000256" key="8">
    <source>
        <dbReference type="ARBA" id="ARBA00022763"/>
    </source>
</evidence>
<evidence type="ECO:0000256" key="9">
    <source>
        <dbReference type="ARBA" id="ARBA00022801"/>
    </source>
</evidence>
<dbReference type="CDD" id="cd00873">
    <property type="entry name" value="KU80"/>
    <property type="match status" value="1"/>
</dbReference>
<reference evidence="20 21" key="1">
    <citation type="submission" date="2014-04" db="EMBL/GenBank/DDBJ databases">
        <authorList>
            <consortium name="DOE Joint Genome Institute"/>
            <person name="Kuo A."/>
            <person name="Kohler A."/>
            <person name="Nagy L.G."/>
            <person name="Floudas D."/>
            <person name="Copeland A."/>
            <person name="Barry K.W."/>
            <person name="Cichocki N."/>
            <person name="Veneault-Fourrey C."/>
            <person name="LaButti K."/>
            <person name="Lindquist E.A."/>
            <person name="Lipzen A."/>
            <person name="Lundell T."/>
            <person name="Morin E."/>
            <person name="Murat C."/>
            <person name="Sun H."/>
            <person name="Tunlid A."/>
            <person name="Henrissat B."/>
            <person name="Grigoriev I.V."/>
            <person name="Hibbett D.S."/>
            <person name="Martin F."/>
            <person name="Nordberg H.P."/>
            <person name="Cantor M.N."/>
            <person name="Hua S.X."/>
        </authorList>
    </citation>
    <scope>NUCLEOTIDE SEQUENCE [LARGE SCALE GENOMIC DNA]</scope>
    <source>
        <strain evidence="20 21">LaAM-08-1</strain>
    </source>
</reference>
<evidence type="ECO:0000256" key="3">
    <source>
        <dbReference type="ARBA" id="ARBA00007726"/>
    </source>
</evidence>
<dbReference type="GO" id="GO:0016787">
    <property type="term" value="F:hydrolase activity"/>
    <property type="evidence" value="ECO:0007669"/>
    <property type="project" value="UniProtKB-KW"/>
</dbReference>
<evidence type="ECO:0000256" key="13">
    <source>
        <dbReference type="ARBA" id="ARBA00023125"/>
    </source>
</evidence>
<feature type="region of interest" description="Disordered" evidence="18">
    <location>
        <begin position="278"/>
        <end position="301"/>
    </location>
</feature>
<proteinExistence type="inferred from homology"/>
<dbReference type="PROSITE" id="PS50234">
    <property type="entry name" value="VWFA"/>
    <property type="match status" value="1"/>
</dbReference>
<keyword evidence="11" id="KW-0067">ATP-binding</keyword>
<dbReference type="PANTHER" id="PTHR12604">
    <property type="entry name" value="KU AUTOANTIGEN DNA HELICASE"/>
    <property type="match status" value="1"/>
</dbReference>
<keyword evidence="15" id="KW-0234">DNA repair</keyword>
<evidence type="ECO:0000256" key="1">
    <source>
        <dbReference type="ARBA" id="ARBA00004123"/>
    </source>
</evidence>
<evidence type="ECO:0000313" key="21">
    <source>
        <dbReference type="Proteomes" id="UP000054477"/>
    </source>
</evidence>
<keyword evidence="14" id="KW-0233">DNA recombination</keyword>
<comment type="subcellular location">
    <subcellularLocation>
        <location evidence="2">Chromosome</location>
        <location evidence="2">Telomere</location>
    </subcellularLocation>
    <subcellularLocation>
        <location evidence="1">Nucleus</location>
    </subcellularLocation>
</comment>
<dbReference type="OrthoDB" id="30826at2759"/>
<dbReference type="InterPro" id="IPR002035">
    <property type="entry name" value="VWF_A"/>
</dbReference>
<feature type="domain" description="VWFA" evidence="19">
    <location>
        <begin position="10"/>
        <end position="240"/>
    </location>
</feature>
<dbReference type="GO" id="GO:0005524">
    <property type="term" value="F:ATP binding"/>
    <property type="evidence" value="ECO:0007669"/>
    <property type="project" value="UniProtKB-KW"/>
</dbReference>
<evidence type="ECO:0000256" key="7">
    <source>
        <dbReference type="ARBA" id="ARBA00022741"/>
    </source>
</evidence>
<dbReference type="EC" id="3.6.4.12" evidence="4"/>
<dbReference type="EMBL" id="KN838594">
    <property type="protein sequence ID" value="KIK02326.1"/>
    <property type="molecule type" value="Genomic_DNA"/>
</dbReference>
<dbReference type="Pfam" id="PF03731">
    <property type="entry name" value="Ku_N"/>
    <property type="match status" value="1"/>
</dbReference>
<dbReference type="Proteomes" id="UP000054477">
    <property type="component" value="Unassembled WGS sequence"/>
</dbReference>
<evidence type="ECO:0000256" key="4">
    <source>
        <dbReference type="ARBA" id="ARBA00012551"/>
    </source>
</evidence>
<evidence type="ECO:0000259" key="19">
    <source>
        <dbReference type="PROSITE" id="PS50234"/>
    </source>
</evidence>
<evidence type="ECO:0000256" key="14">
    <source>
        <dbReference type="ARBA" id="ARBA00023172"/>
    </source>
</evidence>
<evidence type="ECO:0000313" key="20">
    <source>
        <dbReference type="EMBL" id="KIK02326.1"/>
    </source>
</evidence>
<keyword evidence="8" id="KW-0227">DNA damage</keyword>
<dbReference type="GO" id="GO:0003684">
    <property type="term" value="F:damaged DNA binding"/>
    <property type="evidence" value="ECO:0007669"/>
    <property type="project" value="InterPro"/>
</dbReference>
<dbReference type="InterPro" id="IPR005161">
    <property type="entry name" value="Ku_N"/>
</dbReference>
<dbReference type="InterPro" id="IPR024193">
    <property type="entry name" value="Ku80"/>
</dbReference>
<keyword evidence="6" id="KW-0158">Chromosome</keyword>
<keyword evidence="21" id="KW-1185">Reference proteome</keyword>
<keyword evidence="16" id="KW-0539">Nucleus</keyword>
<dbReference type="GO" id="GO:0042162">
    <property type="term" value="F:telomeric DNA binding"/>
    <property type="evidence" value="ECO:0007669"/>
    <property type="project" value="InterPro"/>
</dbReference>
<feature type="region of interest" description="Disordered" evidence="18">
    <location>
        <begin position="320"/>
        <end position="355"/>
    </location>
</feature>
<keyword evidence="13" id="KW-0238">DNA-binding</keyword>
<evidence type="ECO:0000256" key="5">
    <source>
        <dbReference type="ARBA" id="ARBA00021792"/>
    </source>
</evidence>
<dbReference type="Gene3D" id="1.10.1600.10">
    <property type="match status" value="1"/>
</dbReference>
<dbReference type="InterPro" id="IPR036465">
    <property type="entry name" value="vWFA_dom_sf"/>
</dbReference>
<evidence type="ECO:0000256" key="12">
    <source>
        <dbReference type="ARBA" id="ARBA00022895"/>
    </source>
</evidence>
<dbReference type="GO" id="GO:0000723">
    <property type="term" value="P:telomere maintenance"/>
    <property type="evidence" value="ECO:0007669"/>
    <property type="project" value="InterPro"/>
</dbReference>
<dbReference type="InterPro" id="IPR014893">
    <property type="entry name" value="Ku_PK_bind"/>
</dbReference>
<accession>A0A0C9XBS5</accession>
<reference evidence="21" key="2">
    <citation type="submission" date="2015-01" db="EMBL/GenBank/DDBJ databases">
        <title>Evolutionary Origins and Diversification of the Mycorrhizal Mutualists.</title>
        <authorList>
            <consortium name="DOE Joint Genome Institute"/>
            <consortium name="Mycorrhizal Genomics Consortium"/>
            <person name="Kohler A."/>
            <person name="Kuo A."/>
            <person name="Nagy L.G."/>
            <person name="Floudas D."/>
            <person name="Copeland A."/>
            <person name="Barry K.W."/>
            <person name="Cichocki N."/>
            <person name="Veneault-Fourrey C."/>
            <person name="LaButti K."/>
            <person name="Lindquist E.A."/>
            <person name="Lipzen A."/>
            <person name="Lundell T."/>
            <person name="Morin E."/>
            <person name="Murat C."/>
            <person name="Riley R."/>
            <person name="Ohm R."/>
            <person name="Sun H."/>
            <person name="Tunlid A."/>
            <person name="Henrissat B."/>
            <person name="Grigoriev I.V."/>
            <person name="Hibbett D.S."/>
            <person name="Martin F."/>
        </authorList>
    </citation>
    <scope>NUCLEOTIDE SEQUENCE [LARGE SCALE GENOMIC DNA]</scope>
    <source>
        <strain evidence="21">LaAM-08-1</strain>
    </source>
</reference>
<comment type="similarity">
    <text evidence="3">Belongs to the ku80 family.</text>
</comment>
<dbReference type="HOGENOM" id="CLU_010975_1_1_1"/>
<evidence type="ECO:0000256" key="16">
    <source>
        <dbReference type="ARBA" id="ARBA00023242"/>
    </source>
</evidence>
<keyword evidence="7" id="KW-0547">Nucleotide-binding</keyword>
<evidence type="ECO:0000256" key="2">
    <source>
        <dbReference type="ARBA" id="ARBA00004574"/>
    </source>
</evidence>
<evidence type="ECO:0000256" key="15">
    <source>
        <dbReference type="ARBA" id="ARBA00023204"/>
    </source>
</evidence>
<evidence type="ECO:0000256" key="6">
    <source>
        <dbReference type="ARBA" id="ARBA00022454"/>
    </source>
</evidence>
<dbReference type="SUPFAM" id="SSF101420">
    <property type="entry name" value="C-terminal domain of Ku80"/>
    <property type="match status" value="1"/>
</dbReference>
<dbReference type="FunFam" id="1.10.1600.10:FF:000002">
    <property type="entry name" value="X-ray repair cross-complementing protein 5"/>
    <property type="match status" value="1"/>
</dbReference>